<accession>A0A7C3WMR8</accession>
<dbReference type="InterPro" id="IPR052379">
    <property type="entry name" value="Type_VII_TA_RNase"/>
</dbReference>
<dbReference type="AlphaFoldDB" id="A0A7C3WMR8"/>
<keyword evidence="1" id="KW-1277">Toxin-antitoxin system</keyword>
<dbReference type="InterPro" id="IPR037038">
    <property type="entry name" value="HepT-like_sf"/>
</dbReference>
<comment type="similarity">
    <text evidence="4">Belongs to the HepT RNase toxin family.</text>
</comment>
<evidence type="ECO:0000256" key="1">
    <source>
        <dbReference type="ARBA" id="ARBA00022649"/>
    </source>
</evidence>
<dbReference type="SUPFAM" id="SSF81593">
    <property type="entry name" value="Nucleotidyltransferase substrate binding subunit/domain"/>
    <property type="match status" value="1"/>
</dbReference>
<evidence type="ECO:0000256" key="4">
    <source>
        <dbReference type="ARBA" id="ARBA00024207"/>
    </source>
</evidence>
<name>A0A7C3WMR8_9BACT</name>
<proteinExistence type="inferred from homology"/>
<reference evidence="5" key="1">
    <citation type="journal article" date="2020" name="mSystems">
        <title>Genome- and Community-Level Interaction Insights into Carbon Utilization and Element Cycling Functions of Hydrothermarchaeota in Hydrothermal Sediment.</title>
        <authorList>
            <person name="Zhou Z."/>
            <person name="Liu Y."/>
            <person name="Xu W."/>
            <person name="Pan J."/>
            <person name="Luo Z.H."/>
            <person name="Li M."/>
        </authorList>
    </citation>
    <scope>NUCLEOTIDE SEQUENCE [LARGE SCALE GENOMIC DNA]</scope>
    <source>
        <strain evidence="5">SpSt-751</strain>
    </source>
</reference>
<keyword evidence="2" id="KW-0540">Nuclease</keyword>
<evidence type="ECO:0000256" key="3">
    <source>
        <dbReference type="ARBA" id="ARBA00022801"/>
    </source>
</evidence>
<protein>
    <submittedName>
        <fullName evidence="5">DUF86 domain-containing protein</fullName>
    </submittedName>
</protein>
<keyword evidence="3" id="KW-0378">Hydrolase</keyword>
<dbReference type="GO" id="GO:0016787">
    <property type="term" value="F:hydrolase activity"/>
    <property type="evidence" value="ECO:0007669"/>
    <property type="project" value="UniProtKB-KW"/>
</dbReference>
<dbReference type="InterPro" id="IPR008201">
    <property type="entry name" value="HepT-like"/>
</dbReference>
<dbReference type="PANTHER" id="PTHR33397:SF5">
    <property type="entry name" value="RNASE YUTE-RELATED"/>
    <property type="match status" value="1"/>
</dbReference>
<comment type="caution">
    <text evidence="5">The sequence shown here is derived from an EMBL/GenBank/DDBJ whole genome shotgun (WGS) entry which is preliminary data.</text>
</comment>
<dbReference type="Gene3D" id="1.20.120.580">
    <property type="entry name" value="bsu32300-like"/>
    <property type="match status" value="1"/>
</dbReference>
<dbReference type="PANTHER" id="PTHR33397">
    <property type="entry name" value="UPF0331 PROTEIN YUTE"/>
    <property type="match status" value="1"/>
</dbReference>
<dbReference type="Pfam" id="PF01934">
    <property type="entry name" value="HepT-like"/>
    <property type="match status" value="1"/>
</dbReference>
<gene>
    <name evidence="5" type="ORF">ENV35_04140</name>
</gene>
<evidence type="ECO:0000256" key="2">
    <source>
        <dbReference type="ARBA" id="ARBA00022722"/>
    </source>
</evidence>
<dbReference type="GO" id="GO:0004540">
    <property type="term" value="F:RNA nuclease activity"/>
    <property type="evidence" value="ECO:0007669"/>
    <property type="project" value="InterPro"/>
</dbReference>
<dbReference type="EMBL" id="DTGA01000095">
    <property type="protein sequence ID" value="HGB31047.1"/>
    <property type="molecule type" value="Genomic_DNA"/>
</dbReference>
<dbReference type="GO" id="GO:0110001">
    <property type="term" value="C:toxin-antitoxin complex"/>
    <property type="evidence" value="ECO:0007669"/>
    <property type="project" value="InterPro"/>
</dbReference>
<organism evidence="5">
    <name type="scientific">Dictyoglomus turgidum</name>
    <dbReference type="NCBI Taxonomy" id="513050"/>
    <lineage>
        <taxon>Bacteria</taxon>
        <taxon>Pseudomonadati</taxon>
        <taxon>Dictyoglomota</taxon>
        <taxon>Dictyoglomia</taxon>
        <taxon>Dictyoglomales</taxon>
        <taxon>Dictyoglomaceae</taxon>
        <taxon>Dictyoglomus</taxon>
    </lineage>
</organism>
<sequence>MLASQYRIYPDTYEDVLKEMFSKGIISQEIYTKIKGMGSFRNIIAHEYIKIDPKKVYQNYKKFLEIIPEISKELLKLI</sequence>
<evidence type="ECO:0000313" key="5">
    <source>
        <dbReference type="EMBL" id="HGB31047.1"/>
    </source>
</evidence>